<dbReference type="SUPFAM" id="SSF50037">
    <property type="entry name" value="C-terminal domain of transcriptional repressors"/>
    <property type="match status" value="1"/>
</dbReference>
<evidence type="ECO:0000313" key="3">
    <source>
        <dbReference type="EMBL" id="KUG27052.1"/>
    </source>
</evidence>
<dbReference type="AlphaFoldDB" id="A0A0W8G206"/>
<dbReference type="InterPro" id="IPR008988">
    <property type="entry name" value="Transcriptional_repressor_C"/>
</dbReference>
<dbReference type="Gene3D" id="2.30.30.90">
    <property type="match status" value="1"/>
</dbReference>
<feature type="domain" description="Ferrous iron transporter FeoA-like" evidence="2">
    <location>
        <begin position="4"/>
        <end position="74"/>
    </location>
</feature>
<name>A0A0W8G206_9ZZZZ</name>
<protein>
    <submittedName>
        <fullName evidence="3">Ferrous ion uptake protein a</fullName>
    </submittedName>
</protein>
<evidence type="ECO:0000259" key="2">
    <source>
        <dbReference type="SMART" id="SM00899"/>
    </source>
</evidence>
<gene>
    <name evidence="3" type="ORF">ASZ90_003091</name>
</gene>
<dbReference type="Pfam" id="PF04023">
    <property type="entry name" value="FeoA"/>
    <property type="match status" value="1"/>
</dbReference>
<keyword evidence="1" id="KW-0408">Iron</keyword>
<dbReference type="SMART" id="SM00899">
    <property type="entry name" value="FeoA"/>
    <property type="match status" value="1"/>
</dbReference>
<dbReference type="InterPro" id="IPR038157">
    <property type="entry name" value="FeoA_core_dom"/>
</dbReference>
<accession>A0A0W8G206</accession>
<dbReference type="GO" id="GO:0046914">
    <property type="term" value="F:transition metal ion binding"/>
    <property type="evidence" value="ECO:0007669"/>
    <property type="project" value="InterPro"/>
</dbReference>
<sequence length="75" mass="8173">MTDSTLQNTKKGNSVVVLNLPDGEMKSQFIRLGITEGSTIKIYERLPGGTVVITKNRQEIAVGSDLAKKIKVIVE</sequence>
<organism evidence="3">
    <name type="scientific">hydrocarbon metagenome</name>
    <dbReference type="NCBI Taxonomy" id="938273"/>
    <lineage>
        <taxon>unclassified sequences</taxon>
        <taxon>metagenomes</taxon>
        <taxon>ecological metagenomes</taxon>
    </lineage>
</organism>
<evidence type="ECO:0000256" key="1">
    <source>
        <dbReference type="ARBA" id="ARBA00023004"/>
    </source>
</evidence>
<proteinExistence type="predicted"/>
<dbReference type="EMBL" id="LNQE01000367">
    <property type="protein sequence ID" value="KUG27052.1"/>
    <property type="molecule type" value="Genomic_DNA"/>
</dbReference>
<comment type="caution">
    <text evidence="3">The sequence shown here is derived from an EMBL/GenBank/DDBJ whole genome shotgun (WGS) entry which is preliminary data.</text>
</comment>
<reference evidence="3" key="1">
    <citation type="journal article" date="2015" name="Proc. Natl. Acad. Sci. U.S.A.">
        <title>Networks of energetic and metabolic interactions define dynamics in microbial communities.</title>
        <authorList>
            <person name="Embree M."/>
            <person name="Liu J.K."/>
            <person name="Al-Bassam M.M."/>
            <person name="Zengler K."/>
        </authorList>
    </citation>
    <scope>NUCLEOTIDE SEQUENCE</scope>
</reference>
<dbReference type="InterPro" id="IPR007167">
    <property type="entry name" value="Fe-transptr_FeoA-like"/>
</dbReference>